<evidence type="ECO:0000256" key="6">
    <source>
        <dbReference type="ARBA" id="ARBA00022692"/>
    </source>
</evidence>
<dbReference type="InterPro" id="IPR050428">
    <property type="entry name" value="TCS_sensor_his_kinase"/>
</dbReference>
<evidence type="ECO:0000256" key="2">
    <source>
        <dbReference type="ARBA" id="ARBA00004236"/>
    </source>
</evidence>
<accession>A0ABY8VPN5</accession>
<dbReference type="Pfam" id="PF02518">
    <property type="entry name" value="HATPase_c"/>
    <property type="match status" value="1"/>
</dbReference>
<organism evidence="15 16">
    <name type="scientific">Corynebacterium suedekumii</name>
    <dbReference type="NCBI Taxonomy" id="3049801"/>
    <lineage>
        <taxon>Bacteria</taxon>
        <taxon>Bacillati</taxon>
        <taxon>Actinomycetota</taxon>
        <taxon>Actinomycetes</taxon>
        <taxon>Mycobacteriales</taxon>
        <taxon>Corynebacteriaceae</taxon>
        <taxon>Corynebacterium</taxon>
    </lineage>
</organism>
<comment type="catalytic activity">
    <reaction evidence="1">
        <text>ATP + protein L-histidine = ADP + protein N-phospho-L-histidine.</text>
        <dbReference type="EC" id="2.7.13.3"/>
    </reaction>
</comment>
<dbReference type="Pfam" id="PF00512">
    <property type="entry name" value="HisKA"/>
    <property type="match status" value="1"/>
</dbReference>
<dbReference type="CDD" id="cd00082">
    <property type="entry name" value="HisKA"/>
    <property type="match status" value="1"/>
</dbReference>
<evidence type="ECO:0000256" key="9">
    <source>
        <dbReference type="ARBA" id="ARBA00023012"/>
    </source>
</evidence>
<evidence type="ECO:0000313" key="16">
    <source>
        <dbReference type="Proteomes" id="UP001238805"/>
    </source>
</evidence>
<evidence type="ECO:0000256" key="10">
    <source>
        <dbReference type="ARBA" id="ARBA00023136"/>
    </source>
</evidence>
<dbReference type="SUPFAM" id="SSF47384">
    <property type="entry name" value="Homodimeric domain of signal transducing histidine kinase"/>
    <property type="match status" value="1"/>
</dbReference>
<dbReference type="SMART" id="SM00388">
    <property type="entry name" value="HisKA"/>
    <property type="match status" value="1"/>
</dbReference>
<dbReference type="InterPro" id="IPR036097">
    <property type="entry name" value="HisK_dim/P_sf"/>
</dbReference>
<dbReference type="Pfam" id="PF00672">
    <property type="entry name" value="HAMP"/>
    <property type="match status" value="1"/>
</dbReference>
<feature type="domain" description="Histidine kinase" evidence="13">
    <location>
        <begin position="262"/>
        <end position="479"/>
    </location>
</feature>
<keyword evidence="6 12" id="KW-0812">Transmembrane</keyword>
<evidence type="ECO:0000256" key="4">
    <source>
        <dbReference type="ARBA" id="ARBA00022553"/>
    </source>
</evidence>
<dbReference type="SUPFAM" id="SSF158472">
    <property type="entry name" value="HAMP domain-like"/>
    <property type="match status" value="1"/>
</dbReference>
<dbReference type="RefSeq" id="WP_284876191.1">
    <property type="nucleotide sequence ID" value="NZ_CP126970.1"/>
</dbReference>
<dbReference type="GO" id="GO:0016301">
    <property type="term" value="F:kinase activity"/>
    <property type="evidence" value="ECO:0007669"/>
    <property type="project" value="UniProtKB-KW"/>
</dbReference>
<evidence type="ECO:0000256" key="12">
    <source>
        <dbReference type="SAM" id="Phobius"/>
    </source>
</evidence>
<dbReference type="InterPro" id="IPR004358">
    <property type="entry name" value="Sig_transdc_His_kin-like_C"/>
</dbReference>
<dbReference type="PANTHER" id="PTHR45436">
    <property type="entry name" value="SENSOR HISTIDINE KINASE YKOH"/>
    <property type="match status" value="1"/>
</dbReference>
<evidence type="ECO:0000256" key="1">
    <source>
        <dbReference type="ARBA" id="ARBA00000085"/>
    </source>
</evidence>
<dbReference type="Gene3D" id="6.10.340.10">
    <property type="match status" value="1"/>
</dbReference>
<dbReference type="InterPro" id="IPR036890">
    <property type="entry name" value="HATPase_C_sf"/>
</dbReference>
<dbReference type="InterPro" id="IPR003594">
    <property type="entry name" value="HATPase_dom"/>
</dbReference>
<dbReference type="PROSITE" id="PS50109">
    <property type="entry name" value="HIS_KIN"/>
    <property type="match status" value="1"/>
</dbReference>
<evidence type="ECO:0000259" key="14">
    <source>
        <dbReference type="PROSITE" id="PS50885"/>
    </source>
</evidence>
<evidence type="ECO:0000256" key="3">
    <source>
        <dbReference type="ARBA" id="ARBA00012438"/>
    </source>
</evidence>
<evidence type="ECO:0000256" key="7">
    <source>
        <dbReference type="ARBA" id="ARBA00022777"/>
    </source>
</evidence>
<dbReference type="InterPro" id="IPR003660">
    <property type="entry name" value="HAMP_dom"/>
</dbReference>
<dbReference type="Gene3D" id="1.10.287.130">
    <property type="match status" value="1"/>
</dbReference>
<keyword evidence="7 15" id="KW-0418">Kinase</keyword>
<dbReference type="InterPro" id="IPR005467">
    <property type="entry name" value="His_kinase_dom"/>
</dbReference>
<keyword evidence="8 12" id="KW-1133">Transmembrane helix</keyword>
<protein>
    <recommendedName>
        <fullName evidence="3">histidine kinase</fullName>
        <ecNumber evidence="3">2.7.13.3</ecNumber>
    </recommendedName>
</protein>
<evidence type="ECO:0000256" key="11">
    <source>
        <dbReference type="SAM" id="MobiDB-lite"/>
    </source>
</evidence>
<feature type="transmembrane region" description="Helical" evidence="12">
    <location>
        <begin position="40"/>
        <end position="63"/>
    </location>
</feature>
<dbReference type="SMART" id="SM00387">
    <property type="entry name" value="HATPase_c"/>
    <property type="match status" value="1"/>
</dbReference>
<evidence type="ECO:0000259" key="13">
    <source>
        <dbReference type="PROSITE" id="PS50109"/>
    </source>
</evidence>
<sequence length="488" mass="53023">MLRRAAVAQEPLSHDDLTPASTAVGPNGGIVTHTPLRWRLAILTATVVAVAVGAVTLVTYWTVSSTLTASVDVELSQKSSLLIDRASEPLQLVHIGTEIERFKSYNPGSRLAVSPPGWTSSRGDNIRLGTDFNPVPGEYFSTFNTVGGERIIAVNNGFGTTVVLAHDMSSTRQLISTLGGILLFIAAMGILLAIAAGMVVATAGLSPLSRLQRAVDYVTRTDDLRPIAVAGTDELAQLTRSFNAMLETLQQSRTQQAQLVADAGHELKTPLTSMRTNIELIMMVNRPGVVNTMSDADLRDMERDVLAQMSELSTLIGDLVDLAREDAPERINEPVLLEETIASSIERVRRRRLDVDFQTDTLPWVLDGDAFAIGRATLNLLDNAAKWSPPDSTVRVRMTQIADDRIELSVADSGPGINEDDRERVFERFYRSPEARAMPGSGLGLAIVKQIIERHGGSIRIEESDDGGTDMRVELPGRPVADDVREPR</sequence>
<dbReference type="SUPFAM" id="SSF55874">
    <property type="entry name" value="ATPase domain of HSP90 chaperone/DNA topoisomerase II/histidine kinase"/>
    <property type="match status" value="1"/>
</dbReference>
<evidence type="ECO:0000256" key="8">
    <source>
        <dbReference type="ARBA" id="ARBA00022989"/>
    </source>
</evidence>
<name>A0ABY8VPN5_9CORY</name>
<dbReference type="Gene3D" id="3.30.565.10">
    <property type="entry name" value="Histidine kinase-like ATPase, C-terminal domain"/>
    <property type="match status" value="1"/>
</dbReference>
<feature type="region of interest" description="Disordered" evidence="11">
    <location>
        <begin position="458"/>
        <end position="488"/>
    </location>
</feature>
<gene>
    <name evidence="15" type="ORF">QP029_07830</name>
</gene>
<dbReference type="PRINTS" id="PR00344">
    <property type="entry name" value="BCTRLSENSOR"/>
</dbReference>
<evidence type="ECO:0000313" key="15">
    <source>
        <dbReference type="EMBL" id="WIM71626.1"/>
    </source>
</evidence>
<dbReference type="PROSITE" id="PS50885">
    <property type="entry name" value="HAMP"/>
    <property type="match status" value="1"/>
</dbReference>
<feature type="transmembrane region" description="Helical" evidence="12">
    <location>
        <begin position="178"/>
        <end position="203"/>
    </location>
</feature>
<dbReference type="EC" id="2.7.13.3" evidence="3"/>
<dbReference type="SMART" id="SM00304">
    <property type="entry name" value="HAMP"/>
    <property type="match status" value="1"/>
</dbReference>
<proteinExistence type="predicted"/>
<feature type="domain" description="HAMP" evidence="14">
    <location>
        <begin position="202"/>
        <end position="254"/>
    </location>
</feature>
<feature type="compositionally biased region" description="Basic and acidic residues" evidence="11">
    <location>
        <begin position="469"/>
        <end position="488"/>
    </location>
</feature>
<keyword evidence="5" id="KW-0808">Transferase</keyword>
<dbReference type="InterPro" id="IPR003661">
    <property type="entry name" value="HisK_dim/P_dom"/>
</dbReference>
<keyword evidence="4" id="KW-0597">Phosphoprotein</keyword>
<dbReference type="CDD" id="cd00075">
    <property type="entry name" value="HATPase"/>
    <property type="match status" value="1"/>
</dbReference>
<comment type="subcellular location">
    <subcellularLocation>
        <location evidence="2">Cell membrane</location>
    </subcellularLocation>
</comment>
<dbReference type="PANTHER" id="PTHR45436:SF5">
    <property type="entry name" value="SENSOR HISTIDINE KINASE TRCS"/>
    <property type="match status" value="1"/>
</dbReference>
<keyword evidence="10 12" id="KW-0472">Membrane</keyword>
<keyword evidence="16" id="KW-1185">Reference proteome</keyword>
<keyword evidence="9" id="KW-0902">Two-component regulatory system</keyword>
<dbReference type="CDD" id="cd06225">
    <property type="entry name" value="HAMP"/>
    <property type="match status" value="1"/>
</dbReference>
<evidence type="ECO:0000256" key="5">
    <source>
        <dbReference type="ARBA" id="ARBA00022679"/>
    </source>
</evidence>
<dbReference type="Proteomes" id="UP001238805">
    <property type="component" value="Chromosome"/>
</dbReference>
<dbReference type="EMBL" id="CP126970">
    <property type="protein sequence ID" value="WIM71626.1"/>
    <property type="molecule type" value="Genomic_DNA"/>
</dbReference>
<reference evidence="15 16" key="1">
    <citation type="submission" date="2023-05" db="EMBL/GenBank/DDBJ databases">
        <title>Corynebacterium suedekumii sp. nov. and Corynebacterium breve sp. nov. isolated from raw cow's milk.</title>
        <authorList>
            <person name="Baer M.K."/>
            <person name="Mehl L."/>
            <person name="Hellmuth R."/>
            <person name="Marke G."/>
            <person name="Lipski A."/>
        </authorList>
    </citation>
    <scope>NUCLEOTIDE SEQUENCE [LARGE SCALE GENOMIC DNA]</scope>
    <source>
        <strain evidence="15 16">LM112</strain>
    </source>
</reference>